<feature type="transmembrane region" description="Helical" evidence="1">
    <location>
        <begin position="289"/>
        <end position="317"/>
    </location>
</feature>
<evidence type="ECO:0008006" key="4">
    <source>
        <dbReference type="Google" id="ProtNLM"/>
    </source>
</evidence>
<dbReference type="EMBL" id="CP033058">
    <property type="protein sequence ID" value="AZZ65221.1"/>
    <property type="molecule type" value="Genomic_DNA"/>
</dbReference>
<feature type="transmembrane region" description="Helical" evidence="1">
    <location>
        <begin position="329"/>
        <end position="354"/>
    </location>
</feature>
<evidence type="ECO:0000313" key="3">
    <source>
        <dbReference type="Proteomes" id="UP000256585"/>
    </source>
</evidence>
<keyword evidence="1" id="KW-1133">Transmembrane helix</keyword>
<dbReference type="OrthoDB" id="9825118at2"/>
<dbReference type="AlphaFoldDB" id="A0A3Q9V8Q7"/>
<feature type="transmembrane region" description="Helical" evidence="1">
    <location>
        <begin position="57"/>
        <end position="76"/>
    </location>
</feature>
<dbReference type="RefSeq" id="WP_116171961.1">
    <property type="nucleotide sequence ID" value="NZ_CP033058.2"/>
</dbReference>
<proteinExistence type="predicted"/>
<keyword evidence="3" id="KW-1185">Reference proteome</keyword>
<organism evidence="2 3">
    <name type="scientific">Metamycoplasma phocicerebrale</name>
    <dbReference type="NCBI Taxonomy" id="142649"/>
    <lineage>
        <taxon>Bacteria</taxon>
        <taxon>Bacillati</taxon>
        <taxon>Mycoplasmatota</taxon>
        <taxon>Mycoplasmoidales</taxon>
        <taxon>Metamycoplasmataceae</taxon>
        <taxon>Metamycoplasma</taxon>
    </lineage>
</organism>
<evidence type="ECO:0000256" key="1">
    <source>
        <dbReference type="SAM" id="Phobius"/>
    </source>
</evidence>
<keyword evidence="1" id="KW-0812">Transmembrane</keyword>
<gene>
    <name evidence="2" type="ORF">DMC14_000115</name>
</gene>
<evidence type="ECO:0000313" key="2">
    <source>
        <dbReference type="EMBL" id="AZZ65221.1"/>
    </source>
</evidence>
<feature type="transmembrane region" description="Helical" evidence="1">
    <location>
        <begin position="26"/>
        <end position="50"/>
    </location>
</feature>
<accession>A0A3Q9V8Q7</accession>
<protein>
    <recommendedName>
        <fullName evidence="4">Transmembrane protein</fullName>
    </recommendedName>
</protein>
<keyword evidence="1" id="KW-0472">Membrane</keyword>
<feature type="transmembrane region" description="Helical" evidence="1">
    <location>
        <begin position="243"/>
        <end position="269"/>
    </location>
</feature>
<sequence length="401" mass="47889">MNKQLQENIENAKILLFKWKNTRWTISWLVFKNFIIAIICALVITGLFFLKSSNNQKIIRTTTLTIVLVILNLYLPTKIILLKKLIIYKDINKYKFLKYLFFYFFLNFNFSYYKEIRQSYFNSIIKLKKQDKKIKKIAKYFDYYKTINYKAILEFLELNNMSVNKYNIATYLIKQYKSNSDYETINIFLCLNNIQKNQLAKIINNDTFDLKKLSLENFNLYSIKKIENIYDNSKLIKIQKTALAFNILSTIFLPLYFLINLTLIFGYITGFTISLNSFNLVNHGLGFDAITFLYLSLHLAWILPLIINTISFVITLFNKQIKKKEKIVYSLVFVILVIFNISMAIFNELSYIWYKKYETGFIISGLIFMLIITIPFAFYLKSLINVNISWYEWYYKIEFNK</sequence>
<feature type="transmembrane region" description="Helical" evidence="1">
    <location>
        <begin position="360"/>
        <end position="380"/>
    </location>
</feature>
<name>A0A3Q9V8Q7_9BACT</name>
<dbReference type="Proteomes" id="UP000256585">
    <property type="component" value="Chromosome"/>
</dbReference>
<reference evidence="2" key="1">
    <citation type="submission" date="2019-03" db="EMBL/GenBank/DDBJ databases">
        <title>Draft Sequence and Annotation of the Mycoplasma phocicerebrale Strain 1049T Genome.</title>
        <authorList>
            <person name="Frasca S.Jr."/>
            <person name="Kutish G.F."/>
            <person name="Castellanos Gell J."/>
            <person name="Michaels D.L."/>
            <person name="Brown D.R."/>
        </authorList>
    </citation>
    <scope>NUCLEOTIDE SEQUENCE</scope>
    <source>
        <strain evidence="2">1049</strain>
    </source>
</reference>
<dbReference type="KEGG" id="mphc:DMC14_000115"/>